<name>A0A1I0TSS8_9BACL</name>
<feature type="non-terminal residue" evidence="1">
    <location>
        <position position="1"/>
    </location>
</feature>
<accession>A0A1I0TSS8</accession>
<proteinExistence type="predicted"/>
<dbReference type="Proteomes" id="UP000198650">
    <property type="component" value="Unassembled WGS sequence"/>
</dbReference>
<reference evidence="2" key="1">
    <citation type="submission" date="2016-10" db="EMBL/GenBank/DDBJ databases">
        <authorList>
            <person name="Varghese N."/>
            <person name="Submissions S."/>
        </authorList>
    </citation>
    <scope>NUCLEOTIDE SEQUENCE [LARGE SCALE GENOMIC DNA]</scope>
    <source>
        <strain evidence="2">M1</strain>
    </source>
</reference>
<protein>
    <submittedName>
        <fullName evidence="1">Uncharacterized protein</fullName>
    </submittedName>
</protein>
<evidence type="ECO:0000313" key="1">
    <source>
        <dbReference type="EMBL" id="SFA54643.1"/>
    </source>
</evidence>
<dbReference type="EMBL" id="FOJS01000053">
    <property type="protein sequence ID" value="SFA54643.1"/>
    <property type="molecule type" value="Genomic_DNA"/>
</dbReference>
<dbReference type="AlphaFoldDB" id="A0A1I0TSS8"/>
<keyword evidence="2" id="KW-1185">Reference proteome</keyword>
<organism evidence="1 2">
    <name type="scientific">Parageobacillus thermantarcticus</name>
    <dbReference type="NCBI Taxonomy" id="186116"/>
    <lineage>
        <taxon>Bacteria</taxon>
        <taxon>Bacillati</taxon>
        <taxon>Bacillota</taxon>
        <taxon>Bacilli</taxon>
        <taxon>Bacillales</taxon>
        <taxon>Anoxybacillaceae</taxon>
        <taxon>Parageobacillus</taxon>
    </lineage>
</organism>
<gene>
    <name evidence="1" type="ORF">SAMN05192569_105324</name>
</gene>
<sequence length="32" mass="3566">LPEQKVPLLPEQKVPLGPVLKVPGKITNQNYK</sequence>
<evidence type="ECO:0000313" key="2">
    <source>
        <dbReference type="Proteomes" id="UP000198650"/>
    </source>
</evidence>